<proteinExistence type="predicted"/>
<evidence type="ECO:0000313" key="1">
    <source>
        <dbReference type="EMBL" id="CAG8756194.1"/>
    </source>
</evidence>
<keyword evidence="2" id="KW-1185">Reference proteome</keyword>
<gene>
    <name evidence="1" type="ORF">SPELUC_LOCUS14819</name>
</gene>
<organism evidence="1 2">
    <name type="scientific">Cetraspora pellucida</name>
    <dbReference type="NCBI Taxonomy" id="1433469"/>
    <lineage>
        <taxon>Eukaryota</taxon>
        <taxon>Fungi</taxon>
        <taxon>Fungi incertae sedis</taxon>
        <taxon>Mucoromycota</taxon>
        <taxon>Glomeromycotina</taxon>
        <taxon>Glomeromycetes</taxon>
        <taxon>Diversisporales</taxon>
        <taxon>Gigasporaceae</taxon>
        <taxon>Cetraspora</taxon>
    </lineage>
</organism>
<dbReference type="EMBL" id="CAJVPW010045625">
    <property type="protein sequence ID" value="CAG8756194.1"/>
    <property type="molecule type" value="Genomic_DNA"/>
</dbReference>
<feature type="non-terminal residue" evidence="1">
    <location>
        <position position="1"/>
    </location>
</feature>
<reference evidence="1" key="1">
    <citation type="submission" date="2021-06" db="EMBL/GenBank/DDBJ databases">
        <authorList>
            <person name="Kallberg Y."/>
            <person name="Tangrot J."/>
            <person name="Rosling A."/>
        </authorList>
    </citation>
    <scope>NUCLEOTIDE SEQUENCE</scope>
    <source>
        <strain evidence="1">28 12/20/2015</strain>
    </source>
</reference>
<comment type="caution">
    <text evidence="1">The sequence shown here is derived from an EMBL/GenBank/DDBJ whole genome shotgun (WGS) entry which is preliminary data.</text>
</comment>
<name>A0ACA9QL58_9GLOM</name>
<sequence length="70" mass="7805">KLIQKAAASELSFSANNPYTEITKESIQTAEEQNEHMLASNYSSDAKEKILLNLKTKPSNNTTNDNKAIY</sequence>
<accession>A0ACA9QL58</accession>
<protein>
    <submittedName>
        <fullName evidence="1">16632_t:CDS:1</fullName>
    </submittedName>
</protein>
<dbReference type="Proteomes" id="UP000789366">
    <property type="component" value="Unassembled WGS sequence"/>
</dbReference>
<evidence type="ECO:0000313" key="2">
    <source>
        <dbReference type="Proteomes" id="UP000789366"/>
    </source>
</evidence>